<dbReference type="SUPFAM" id="SSF57850">
    <property type="entry name" value="RING/U-box"/>
    <property type="match status" value="1"/>
</dbReference>
<dbReference type="SMART" id="SM00449">
    <property type="entry name" value="SPRY"/>
    <property type="match status" value="1"/>
</dbReference>
<dbReference type="InterPro" id="IPR013320">
    <property type="entry name" value="ConA-like_dom_sf"/>
</dbReference>
<dbReference type="InterPro" id="IPR016024">
    <property type="entry name" value="ARM-type_fold"/>
</dbReference>
<dbReference type="SMART" id="SM00184">
    <property type="entry name" value="RING"/>
    <property type="match status" value="1"/>
</dbReference>
<evidence type="ECO:0000256" key="4">
    <source>
        <dbReference type="PROSITE-ProRule" id="PRU00175"/>
    </source>
</evidence>
<dbReference type="InterPro" id="IPR035774">
    <property type="entry name" value="SPRY_RSPRY1"/>
</dbReference>
<dbReference type="GO" id="GO:0005737">
    <property type="term" value="C:cytoplasm"/>
    <property type="evidence" value="ECO:0007669"/>
    <property type="project" value="TreeGrafter"/>
</dbReference>
<dbReference type="PANTHER" id="PTHR13363:SF6">
    <property type="entry name" value="RING FINGER AND SPRY DOMAIN-CONTAINING PROTEIN 1"/>
    <property type="match status" value="1"/>
</dbReference>
<dbReference type="Gene3D" id="2.60.120.920">
    <property type="match status" value="1"/>
</dbReference>
<dbReference type="InterPro" id="IPR011989">
    <property type="entry name" value="ARM-like"/>
</dbReference>
<dbReference type="PANTHER" id="PTHR13363">
    <property type="entry name" value="RING FINGER AND SRY DOMAIN-CONTAINING"/>
    <property type="match status" value="1"/>
</dbReference>
<gene>
    <name evidence="7" type="ORF">DGYR_LOCUS9948</name>
</gene>
<evidence type="ECO:0000259" key="5">
    <source>
        <dbReference type="PROSITE" id="PS50089"/>
    </source>
</evidence>
<dbReference type="Pfam" id="PF13920">
    <property type="entry name" value="zf-C3HC4_3"/>
    <property type="match status" value="1"/>
</dbReference>
<dbReference type="PROSITE" id="PS50188">
    <property type="entry name" value="B302_SPRY"/>
    <property type="match status" value="1"/>
</dbReference>
<name>A0A7I8W1Q1_9ANNE</name>
<dbReference type="InterPro" id="IPR045129">
    <property type="entry name" value="RNF123/RKP/RSPRY1"/>
</dbReference>
<sequence>MGACICKQKSGNRRLNITSTVPPSMENSFAEGRIRVPNSRESILILETLKQIRLLVDNEQEPPRSILMLHKIADKESGWLSVMMALISSVPADDPLGPAVISLLIDECALPTKATIEKLCNRLKLNRLIVNKDPDKHRNICIALGCLAEKMAGPNSIHLLNNHVLNYLIECLNINNYPSVILFALIALEKFAQTSENKANIIKYLESLSNGHGAPIEKLESFVNQNKYMERQVRFCANWSLDNLFPVENRPYSYEKVNTNGINVMLNANDVSEYLKISSDGLEARCDASSFESVRCTFNVNSGCWYYEVTVVTSGVMQIGWATKQSKFLNYEGYGIGDDEYSISYDGCRQLIWYRAVAENHLQPAWRPGDVLGLLLDVDNQRVVFSLNGVQLSPCKKLFSSATSGFFAAASFMSFQQCIFNFGSTPFKYPPPNCHFQNFNDFGVLSIDEKTILPRKIKLAMLKEVDIKEDSCTICFDRKADTILLPCRHTGFCSECGKKLSICPICRGDIEERELLHSPER</sequence>
<reference evidence="7 8" key="1">
    <citation type="submission" date="2020-08" db="EMBL/GenBank/DDBJ databases">
        <authorList>
            <person name="Hejnol A."/>
        </authorList>
    </citation>
    <scope>NUCLEOTIDE SEQUENCE [LARGE SCALE GENOMIC DNA]</scope>
</reference>
<dbReference type="Proteomes" id="UP000549394">
    <property type="component" value="Unassembled WGS sequence"/>
</dbReference>
<proteinExistence type="predicted"/>
<keyword evidence="8" id="KW-1185">Reference proteome</keyword>
<dbReference type="GO" id="GO:0008270">
    <property type="term" value="F:zinc ion binding"/>
    <property type="evidence" value="ECO:0007669"/>
    <property type="project" value="UniProtKB-KW"/>
</dbReference>
<feature type="domain" description="B30.2/SPRY" evidence="6">
    <location>
        <begin position="244"/>
        <end position="427"/>
    </location>
</feature>
<evidence type="ECO:0000259" key="6">
    <source>
        <dbReference type="PROSITE" id="PS50188"/>
    </source>
</evidence>
<keyword evidence="2 4" id="KW-0863">Zinc-finger</keyword>
<keyword evidence="3" id="KW-0862">Zinc</keyword>
<dbReference type="InterPro" id="IPR001841">
    <property type="entry name" value="Znf_RING"/>
</dbReference>
<dbReference type="SUPFAM" id="SSF49899">
    <property type="entry name" value="Concanavalin A-like lectins/glucanases"/>
    <property type="match status" value="1"/>
</dbReference>
<evidence type="ECO:0000313" key="8">
    <source>
        <dbReference type="Proteomes" id="UP000549394"/>
    </source>
</evidence>
<protein>
    <submittedName>
        <fullName evidence="7">DgyrCDS10547</fullName>
    </submittedName>
</protein>
<dbReference type="PROSITE" id="PS50089">
    <property type="entry name" value="ZF_RING_2"/>
    <property type="match status" value="1"/>
</dbReference>
<dbReference type="GO" id="GO:0004842">
    <property type="term" value="F:ubiquitin-protein transferase activity"/>
    <property type="evidence" value="ECO:0007669"/>
    <property type="project" value="InterPro"/>
</dbReference>
<feature type="domain" description="RING-type" evidence="5">
    <location>
        <begin position="472"/>
        <end position="507"/>
    </location>
</feature>
<dbReference type="Pfam" id="PF00622">
    <property type="entry name" value="SPRY"/>
    <property type="match status" value="1"/>
</dbReference>
<comment type="caution">
    <text evidence="7">The sequence shown here is derived from an EMBL/GenBank/DDBJ whole genome shotgun (WGS) entry which is preliminary data.</text>
</comment>
<evidence type="ECO:0000256" key="2">
    <source>
        <dbReference type="ARBA" id="ARBA00022771"/>
    </source>
</evidence>
<evidence type="ECO:0000256" key="3">
    <source>
        <dbReference type="ARBA" id="ARBA00022833"/>
    </source>
</evidence>
<dbReference type="InterPro" id="IPR013083">
    <property type="entry name" value="Znf_RING/FYVE/PHD"/>
</dbReference>
<evidence type="ECO:0000313" key="7">
    <source>
        <dbReference type="EMBL" id="CAD5122097.1"/>
    </source>
</evidence>
<dbReference type="CDD" id="cd16566">
    <property type="entry name" value="RING-HC_RSPRY1"/>
    <property type="match status" value="1"/>
</dbReference>
<dbReference type="EMBL" id="CAJFCJ010000016">
    <property type="protein sequence ID" value="CAD5122097.1"/>
    <property type="molecule type" value="Genomic_DNA"/>
</dbReference>
<dbReference type="Gene3D" id="1.25.10.10">
    <property type="entry name" value="Leucine-rich Repeat Variant"/>
    <property type="match status" value="1"/>
</dbReference>
<dbReference type="SUPFAM" id="SSF48371">
    <property type="entry name" value="ARM repeat"/>
    <property type="match status" value="1"/>
</dbReference>
<dbReference type="InterPro" id="IPR043136">
    <property type="entry name" value="B30.2/SPRY_sf"/>
</dbReference>
<dbReference type="InterPro" id="IPR003877">
    <property type="entry name" value="SPRY_dom"/>
</dbReference>
<evidence type="ECO:0000256" key="1">
    <source>
        <dbReference type="ARBA" id="ARBA00022723"/>
    </source>
</evidence>
<dbReference type="GO" id="GO:0051603">
    <property type="term" value="P:proteolysis involved in protein catabolic process"/>
    <property type="evidence" value="ECO:0007669"/>
    <property type="project" value="TreeGrafter"/>
</dbReference>
<dbReference type="OrthoDB" id="10017393at2759"/>
<dbReference type="CDD" id="cd12883">
    <property type="entry name" value="SPRY_RING"/>
    <property type="match status" value="1"/>
</dbReference>
<dbReference type="Gene3D" id="3.30.40.10">
    <property type="entry name" value="Zinc/RING finger domain, C3HC4 (zinc finger)"/>
    <property type="match status" value="1"/>
</dbReference>
<dbReference type="InterPro" id="IPR001870">
    <property type="entry name" value="B30.2/SPRY"/>
</dbReference>
<accession>A0A7I8W1Q1</accession>
<organism evidence="7 8">
    <name type="scientific">Dimorphilus gyrociliatus</name>
    <dbReference type="NCBI Taxonomy" id="2664684"/>
    <lineage>
        <taxon>Eukaryota</taxon>
        <taxon>Metazoa</taxon>
        <taxon>Spiralia</taxon>
        <taxon>Lophotrochozoa</taxon>
        <taxon>Annelida</taxon>
        <taxon>Polychaeta</taxon>
        <taxon>Polychaeta incertae sedis</taxon>
        <taxon>Dinophilidae</taxon>
        <taxon>Dimorphilus</taxon>
    </lineage>
</organism>
<dbReference type="AlphaFoldDB" id="A0A7I8W1Q1"/>
<keyword evidence="1" id="KW-0479">Metal-binding</keyword>